<dbReference type="PANTHER" id="PTHR23068">
    <property type="entry name" value="DNA CYTOSINE-5- -METHYLTRANSFERASE 3-RELATED"/>
    <property type="match status" value="1"/>
</dbReference>
<name>A0ABN9XQ55_9DINO</name>
<evidence type="ECO:0000256" key="1">
    <source>
        <dbReference type="ARBA" id="ARBA00011975"/>
    </source>
</evidence>
<evidence type="ECO:0000256" key="4">
    <source>
        <dbReference type="ARBA" id="ARBA00022691"/>
    </source>
</evidence>
<dbReference type="Gene3D" id="3.40.50.150">
    <property type="entry name" value="Vaccinia Virus protein VP39"/>
    <property type="match status" value="1"/>
</dbReference>
<dbReference type="Proteomes" id="UP001189429">
    <property type="component" value="Unassembled WGS sequence"/>
</dbReference>
<evidence type="ECO:0000256" key="2">
    <source>
        <dbReference type="ARBA" id="ARBA00022603"/>
    </source>
</evidence>
<keyword evidence="6" id="KW-0732">Signal</keyword>
<feature type="signal peptide" evidence="6">
    <location>
        <begin position="1"/>
        <end position="27"/>
    </location>
</feature>
<comment type="caution">
    <text evidence="7">The sequence shown here is derived from an EMBL/GenBank/DDBJ whole genome shotgun (WGS) entry which is preliminary data.</text>
</comment>
<feature type="compositionally biased region" description="Low complexity" evidence="5">
    <location>
        <begin position="1612"/>
        <end position="1627"/>
    </location>
</feature>
<dbReference type="PANTHER" id="PTHR23068:SF25">
    <property type="entry name" value="DNA (CYTOSINE-5)-METHYLTRANSFERASE DRM2"/>
    <property type="match status" value="1"/>
</dbReference>
<dbReference type="InterPro" id="IPR029063">
    <property type="entry name" value="SAM-dependent_MTases_sf"/>
</dbReference>
<evidence type="ECO:0000313" key="8">
    <source>
        <dbReference type="Proteomes" id="UP001189429"/>
    </source>
</evidence>
<feature type="region of interest" description="Disordered" evidence="5">
    <location>
        <begin position="1489"/>
        <end position="1515"/>
    </location>
</feature>
<feature type="compositionally biased region" description="Low complexity" evidence="5">
    <location>
        <begin position="3258"/>
        <end position="3276"/>
    </location>
</feature>
<reference evidence="7" key="1">
    <citation type="submission" date="2023-10" db="EMBL/GenBank/DDBJ databases">
        <authorList>
            <person name="Chen Y."/>
            <person name="Shah S."/>
            <person name="Dougan E. K."/>
            <person name="Thang M."/>
            <person name="Chan C."/>
        </authorList>
    </citation>
    <scope>NUCLEOTIDE SEQUENCE [LARGE SCALE GENOMIC DNA]</scope>
</reference>
<sequence>MGPADGRPPIAVLAVALAWAGWRAVEGSPAWLEAACPAAPQCPACPACACPQVELQGPSPGGQAVRLLLPPVLTNPLGADPLRLDMARLPLDVEAEWYSELAFGQYGAVECDGDGVDDESSFLHLLGDDVWWIFGPDGDEYFLDDGCQGFSNGTVLSHQLPAIRVPPPQEVGVSGTSKRHFADDGSARVVHLPVEVGYLAYGCDQVSLGAPTALEVLCERLVSFVAAHAHPRVVPWEVAECYADVQPTEAQAAATAARAVALEARGSPDPGRLQGAGGRPGLAASRGQRSLFPLPLVPLDSVRPGRGSDRLVMVNDALKALNRMAGWKEFLWADRGPDGLPDDVQADVQWRVCELVNSWYLRHPPLSDEAALKKLLQGHSPYQAAGCPTRVTSFKLDLLSLPGSVRGCPLIADVAPSEVIGFLGDYHERMLAPPVEKYETAPYFDPKPRFNQKEYHRLLRRLADIGVITWTSSPKCHVGLFTVEKDGGAAQRLIVDARRANECFQAPPGVSLLSSEGLSRIEVELPASAPLGPGQAAKLLEDFCLSIGLSDVSNCFRRLRVPAWLSDYFCLPPAPAHVMGASGAEVDGSVLGRAEAVTPCWAVLPMGFTWSLWIAQMINETTVTKVAPSLPGSPLHDRGPPLVVRPALGEERDPLSHYVYVDNLGVIGVCEAAVGDALEQLGEGFNREGLLLYKSERSRGGIVALGAELDGAAPRTRVTPKRFWNICQALGALLRRRRASARAFEVVLGRCTFAALCCRGLLSVSHSVYASVERGRASGRAGPLWDECRSELQAFRSLMIFMFSDWLRSWNDLVAQTDSGLEGCAVAQAFWPWQAAREARPSEGQRGLETLASQRKATLRPPGAQPALRGRLSGRRHGRTPSDNEDRLKPAPRLADVGESSSTSGEGGPRPGAALRTARKRTGRQRGREQLITVLTAAAGGGHRSPGESSVALEVLERCQSRSAGFDFSEGERPRVHGELVDGTRMGHLSFFLFMSRGASEGIQILAGLMSSTAELSRAGRCGPPRACRCRRGWRQGAPGRSWRSWSLTLWAGLARMLTGLSPLQAAVLRSVSLGSRWRPNKLMSLKPRGTIAPAGGISLSSSLLFSLSQRIERSRATRSDVSIEMDSPLLRFIRPVQRVMADGPKDEMVRTVAYLQSPRKPNVSRDEPGIAETIVQHQRRHVGPSIDIFGQHRTVSEAQRRGQSGSIMSVQRCDEGVRLSRSWELLPDRRSQLLEAFGAALEDIPPGRPHDVAPHWRGISRVATSSTFMRGLVASRGPQSSKVAMLMRMIGPMGPAREMLTPIGGRHLPSLVPRAAPRREDTSDWMHSFVARASFNLGYMHQFGLGAVLMADERPTVLMPGECFRHPVLHDDGSDAGSVVGVVRRVMSDNPGGTAYEVEYFAAGDQYLSWWLNSRIAKREKMILHVCRGPVSRCRYTAPRAGCQVFHTRAPQRLTAVQAAERHMAVLQHDEDCPELPADVALAALDEAEAAEEDEEPPPSRAAFAGPARKRPAGVGKAWGDLVELDGDEEADEADADAFAELDRELAALSGKSEGTKSSAKDGYLERLNKLREKLATVRGPEAAAGGATAAAPTKKAKLGEVAQARMTGQAPSAAAAGPADGSRARGSGGRAVLKRLAEYLSQKGDDDDGLFDSDDDRVPGGRPVAARRLAYKKIAEKHPGRLSKREMENVAQFLDHDDAGGVNKHSPLALKFLLQVLKPAHPIREIGEDRYRELRTLAESADLIVSGKPIHALDFIFSRIKAVQNTIRDGHSRTAKWFELTPPDNGGLSLSVEDEELAAGIEAAEVRMAQLLGRLGGRGVGQERGEAERAAEAGRAEALSAMSDAAIGSEVAALTLGQWKADIASRMCRSGPSQMTMLEIGFGILTSVRRMPSCIGDFARRFPVGVAPQSPEAGVGRDVLPLPVREPATFFAWERDLKRRGMLDGEGSPVDVTKWPAALKKEAQAMAVEVWTFLSALGLNYLYLGHLSTDRWEAAGRLSEVQAASLRVIGEAVEWRVGDALAAVDVPFWPQEMKKTKSSYDLEEDCRALPLKFGELEPGLPKAEDIGRLDVLDYVGPELKEVLTKPEMSLLPEAEWPESPPKAKVNVEKLEDWWAIAAKLVERGLLAPIPAERIFVARGRRVTNWLFAATKSGGLSDSGTLAGVGKHLPWPRGVLLWSGDDQKGAFFVYRIPAPRLGYMAICTPVPGHVLGMKAKETVLPMGWVHSVPIFQSVHRRVALLGRPAGAALPADLEWRRDRPIPAAAAAPLSHEGPREWWSAYIDDFDNCETAGCKEALAKVGTPGRLQALMRGSYQRNAIPIGVDKANQRQLLVTRMGVEVDGISGRAANNPIKNVQLYSLTMWLLTKENPHREPAPHSRGTLGEGARVSTSSLRGVQLGVGADWLGPYCVDQGQPGRADAQLPTDAPRSTNLRAATTSVVSCSDASEGGAGMCTAVGLAEGAAKFLASLGSPETWGHRIASYTGSCSIEPTRIAPGAPPRVLLVSLFDGIGGAAVSLVRAGFDIVGYMGSEVDKGARRVLRSRWPGLIELGPVEEIHDRQLEARAMFQDRIVAVVVAGGSPCQDTSGVNADRQGAHGARSGLFKRIPKVVSALALVMKVPVHWLVENVLSMSAESLHEFSRILQTRPISVCNSFFTENGRPRLYWLSWREAALKLPGAHVEPKANYNLMRALQVPKAPAGSWVAAGCSRASDEGPVCTFLQRREKTVPYKPAGLSTASPEATQRWTQDLHAYPPYQYELVHMIRDSRGDLRPLCATEKEVLMGFPRHYSSSVASSGSSRGSVENDRCSLLGNAFACCVVSWLFLGLKCQLGWPVRATDLEGITSELEVKDLLDESVEFSRDPIKETPIGRKLVEIFWTIAEKSGSDVRLDIGVPFRPKAWPRSSIDPALWRWRPTLSFPWPKSSRELHINALELKAVNASLRHRTRTTSLRSVKVLHLVDSQVAASILTRGRTSPGKLRGLARQYAAILVSSDLYVGVGYINTKLNPSDRPSREFLIKKWRRKRVQVTARGGRRRSWLHVRSQFSKRGTRLRDLQVTKATRDRHVRCVGRLFVWWRAHSVKLSSLNDADKSLSLYMEACWAELEPLYLAVNATAALQWTMPSLKGNLQQSLAAVILVGFDAFMRTGELLVPVPADPSGVRMPVEVMLALLDLRDALWSLPTASDLAAALLGDARAHLLGVHAVAMAVLLGMRPRFRPPTARRPRPARRAACREEARGCAGAGGAGGTSAAAERRDAAAPSAEEARSGAAPTAAGRAAERDARAGGGPPAVAREAA</sequence>
<protein>
    <recommendedName>
        <fullName evidence="1">DNA (cytosine-5-)-methyltransferase</fullName>
        <ecNumber evidence="1">2.1.1.37</ecNumber>
    </recommendedName>
</protein>
<feature type="chain" id="PRO_5047162815" description="DNA (cytosine-5-)-methyltransferase" evidence="6">
    <location>
        <begin position="28"/>
        <end position="3296"/>
    </location>
</feature>
<evidence type="ECO:0000256" key="5">
    <source>
        <dbReference type="SAM" id="MobiDB-lite"/>
    </source>
</evidence>
<feature type="compositionally biased region" description="Basic and acidic residues" evidence="5">
    <location>
        <begin position="880"/>
        <end position="889"/>
    </location>
</feature>
<dbReference type="InterPro" id="IPR001525">
    <property type="entry name" value="C5_MeTfrase"/>
</dbReference>
<keyword evidence="8" id="KW-1185">Reference proteome</keyword>
<dbReference type="EC" id="2.1.1.37" evidence="1"/>
<keyword evidence="3" id="KW-0808">Transferase</keyword>
<evidence type="ECO:0000313" key="7">
    <source>
        <dbReference type="EMBL" id="CAK0900771.1"/>
    </source>
</evidence>
<dbReference type="InterPro" id="IPR050390">
    <property type="entry name" value="C5-Methyltransferase"/>
</dbReference>
<feature type="region of interest" description="Disordered" evidence="5">
    <location>
        <begin position="853"/>
        <end position="929"/>
    </location>
</feature>
<proteinExistence type="predicted"/>
<evidence type="ECO:0000256" key="6">
    <source>
        <dbReference type="SAM" id="SignalP"/>
    </source>
</evidence>
<keyword evidence="2" id="KW-0489">Methyltransferase</keyword>
<gene>
    <name evidence="7" type="ORF">PCOR1329_LOCUS77978</name>
</gene>
<dbReference type="Pfam" id="PF00145">
    <property type="entry name" value="DNA_methylase"/>
    <property type="match status" value="1"/>
</dbReference>
<feature type="region of interest" description="Disordered" evidence="5">
    <location>
        <begin position="3237"/>
        <end position="3296"/>
    </location>
</feature>
<organism evidence="7 8">
    <name type="scientific">Prorocentrum cordatum</name>
    <dbReference type="NCBI Taxonomy" id="2364126"/>
    <lineage>
        <taxon>Eukaryota</taxon>
        <taxon>Sar</taxon>
        <taxon>Alveolata</taxon>
        <taxon>Dinophyceae</taxon>
        <taxon>Prorocentrales</taxon>
        <taxon>Prorocentraceae</taxon>
        <taxon>Prorocentrum</taxon>
    </lineage>
</organism>
<dbReference type="SUPFAM" id="SSF53335">
    <property type="entry name" value="S-adenosyl-L-methionine-dependent methyltransferases"/>
    <property type="match status" value="1"/>
</dbReference>
<dbReference type="EMBL" id="CAUYUJ010020837">
    <property type="protein sequence ID" value="CAK0900771.1"/>
    <property type="molecule type" value="Genomic_DNA"/>
</dbReference>
<accession>A0ABN9XQ55</accession>
<keyword evidence="4" id="KW-0949">S-adenosyl-L-methionine</keyword>
<feature type="region of interest" description="Disordered" evidence="5">
    <location>
        <begin position="1605"/>
        <end position="1630"/>
    </location>
</feature>
<feature type="compositionally biased region" description="Acidic residues" evidence="5">
    <location>
        <begin position="1489"/>
        <end position="1498"/>
    </location>
</feature>
<evidence type="ECO:0000256" key="3">
    <source>
        <dbReference type="ARBA" id="ARBA00022679"/>
    </source>
</evidence>